<organism evidence="2">
    <name type="scientific">Eubacterium limosum</name>
    <dbReference type="NCBI Taxonomy" id="1736"/>
    <lineage>
        <taxon>Bacteria</taxon>
        <taxon>Bacillati</taxon>
        <taxon>Bacillota</taxon>
        <taxon>Clostridia</taxon>
        <taxon>Eubacteriales</taxon>
        <taxon>Eubacteriaceae</taxon>
        <taxon>Eubacterium</taxon>
    </lineage>
</organism>
<dbReference type="Pfam" id="PF12728">
    <property type="entry name" value="HTH_17"/>
    <property type="match status" value="1"/>
</dbReference>
<dbReference type="AlphaFoldDB" id="A0A6N3HAN5"/>
<protein>
    <recommendedName>
        <fullName evidence="1">Helix-turn-helix domain-containing protein</fullName>
    </recommendedName>
</protein>
<proteinExistence type="predicted"/>
<name>A0A6N3HAN5_EUBLI</name>
<gene>
    <name evidence="2" type="ORF">ELLFYP34_01118</name>
</gene>
<reference evidence="2" key="1">
    <citation type="submission" date="2019-11" db="EMBL/GenBank/DDBJ databases">
        <authorList>
            <person name="Feng L."/>
        </authorList>
    </citation>
    <scope>NUCLEOTIDE SEQUENCE</scope>
    <source>
        <strain evidence="2">ElimosumLFYP34</strain>
    </source>
</reference>
<sequence>MKNQEPVLFADKPDIVTLKEMQEMLGIGKRLAYKLLHSGKTKGVKVGHVYRIPNH</sequence>
<feature type="domain" description="Helix-turn-helix" evidence="1">
    <location>
        <begin position="16"/>
        <end position="53"/>
    </location>
</feature>
<evidence type="ECO:0000313" key="2">
    <source>
        <dbReference type="EMBL" id="VYU74127.1"/>
    </source>
</evidence>
<dbReference type="InterPro" id="IPR041657">
    <property type="entry name" value="HTH_17"/>
</dbReference>
<evidence type="ECO:0000259" key="1">
    <source>
        <dbReference type="Pfam" id="PF12728"/>
    </source>
</evidence>
<accession>A0A6N3HAN5</accession>
<dbReference type="EMBL" id="CACRTR010000023">
    <property type="protein sequence ID" value="VYU74127.1"/>
    <property type="molecule type" value="Genomic_DNA"/>
</dbReference>